<evidence type="ECO:0000256" key="1">
    <source>
        <dbReference type="PROSITE-ProRule" id="PRU00047"/>
    </source>
</evidence>
<dbReference type="GO" id="GO:0008270">
    <property type="term" value="F:zinc ion binding"/>
    <property type="evidence" value="ECO:0007669"/>
    <property type="project" value="UniProtKB-KW"/>
</dbReference>
<organism evidence="4 5">
    <name type="scientific">Pinctada imbricata</name>
    <name type="common">Atlantic pearl-oyster</name>
    <name type="synonym">Pinctada martensii</name>
    <dbReference type="NCBI Taxonomy" id="66713"/>
    <lineage>
        <taxon>Eukaryota</taxon>
        <taxon>Metazoa</taxon>
        <taxon>Spiralia</taxon>
        <taxon>Lophotrochozoa</taxon>
        <taxon>Mollusca</taxon>
        <taxon>Bivalvia</taxon>
        <taxon>Autobranchia</taxon>
        <taxon>Pteriomorphia</taxon>
        <taxon>Pterioida</taxon>
        <taxon>Pterioidea</taxon>
        <taxon>Pteriidae</taxon>
        <taxon>Pinctada</taxon>
    </lineage>
</organism>
<dbReference type="InterPro" id="IPR036875">
    <property type="entry name" value="Znf_CCHC_sf"/>
</dbReference>
<dbReference type="EMBL" id="VSWD01000001">
    <property type="protein sequence ID" value="KAK3108899.1"/>
    <property type="molecule type" value="Genomic_DNA"/>
</dbReference>
<reference evidence="4" key="1">
    <citation type="submission" date="2019-08" db="EMBL/GenBank/DDBJ databases">
        <title>The improved chromosome-level genome for the pearl oyster Pinctada fucata martensii using PacBio sequencing and Hi-C.</title>
        <authorList>
            <person name="Zheng Z."/>
        </authorList>
    </citation>
    <scope>NUCLEOTIDE SEQUENCE</scope>
    <source>
        <strain evidence="4">ZZ-2019</strain>
        <tissue evidence="4">Adductor muscle</tissue>
    </source>
</reference>
<evidence type="ECO:0000259" key="3">
    <source>
        <dbReference type="PROSITE" id="PS50158"/>
    </source>
</evidence>
<keyword evidence="1" id="KW-0862">Zinc</keyword>
<dbReference type="PANTHER" id="PTHR33223:SF6">
    <property type="entry name" value="CCHC-TYPE DOMAIN-CONTAINING PROTEIN"/>
    <property type="match status" value="1"/>
</dbReference>
<proteinExistence type="predicted"/>
<dbReference type="Proteomes" id="UP001186944">
    <property type="component" value="Unassembled WGS sequence"/>
</dbReference>
<feature type="region of interest" description="Disordered" evidence="2">
    <location>
        <begin position="306"/>
        <end position="330"/>
    </location>
</feature>
<comment type="caution">
    <text evidence="4">The sequence shown here is derived from an EMBL/GenBank/DDBJ whole genome shotgun (WGS) entry which is preliminary data.</text>
</comment>
<evidence type="ECO:0000313" key="4">
    <source>
        <dbReference type="EMBL" id="KAK3108899.1"/>
    </source>
</evidence>
<name>A0AA88YVM4_PINIB</name>
<keyword evidence="5" id="KW-1185">Reference proteome</keyword>
<keyword evidence="1" id="KW-0479">Metal-binding</keyword>
<dbReference type="SMART" id="SM00343">
    <property type="entry name" value="ZnF_C2HC"/>
    <property type="match status" value="2"/>
</dbReference>
<dbReference type="InterPro" id="IPR005162">
    <property type="entry name" value="Retrotrans_gag_dom"/>
</dbReference>
<dbReference type="SUPFAM" id="SSF57756">
    <property type="entry name" value="Retrovirus zinc finger-like domains"/>
    <property type="match status" value="2"/>
</dbReference>
<feature type="domain" description="CCHC-type" evidence="3">
    <location>
        <begin position="280"/>
        <end position="296"/>
    </location>
</feature>
<evidence type="ECO:0000313" key="5">
    <source>
        <dbReference type="Proteomes" id="UP001186944"/>
    </source>
</evidence>
<evidence type="ECO:0000256" key="2">
    <source>
        <dbReference type="SAM" id="MobiDB-lite"/>
    </source>
</evidence>
<sequence>MTNYNKKVTLQLTCIDHDCQTSNVGANLGSGSSKKFSSSKNTSSSSSKFGSLSDNGDEAMKWIAHQVKGLQTAISVPLLQVVRSFEGDSSQFKEWVKEIEKYAHMARLDNTDIPRIVLMTCKGTVGDFVKRYLEEIESEGEIPDWTNLKRLMQKRYAEITDNQRAMTELRKIKQTPEESVQLYSERLLRLAEDAYTAPFDETEYAFIQKQLVDIFCDGLFYDYLRMRVLRCDPRGYDEAVEIAMKEQNLRKRFNLRSNTQNETLTNDENSDLAVNSSNQKCFKCNCKGHTVWECPQRVNKQNIKPVLDYSDPESDENREVSSTKRKKSLDECENTIPNKQKLINTVPVKNSEDSRHKILGQTKSDHTNRHKTGECWLCHAKGHFRRNCPNRRFPDRYRVRYYSRDRYLSHKQNQGNFKALFKRKPLKRADKILK</sequence>
<accession>A0AA88YVM4</accession>
<dbReference type="PROSITE" id="PS50158">
    <property type="entry name" value="ZF_CCHC"/>
    <property type="match status" value="2"/>
</dbReference>
<dbReference type="PANTHER" id="PTHR33223">
    <property type="entry name" value="CCHC-TYPE DOMAIN-CONTAINING PROTEIN"/>
    <property type="match status" value="1"/>
</dbReference>
<keyword evidence="1" id="KW-0863">Zinc-finger</keyword>
<protein>
    <recommendedName>
        <fullName evidence="3">CCHC-type domain-containing protein</fullName>
    </recommendedName>
</protein>
<dbReference type="GO" id="GO:0003676">
    <property type="term" value="F:nucleic acid binding"/>
    <property type="evidence" value="ECO:0007669"/>
    <property type="project" value="InterPro"/>
</dbReference>
<gene>
    <name evidence="4" type="ORF">FSP39_018195</name>
</gene>
<feature type="domain" description="CCHC-type" evidence="3">
    <location>
        <begin position="375"/>
        <end position="390"/>
    </location>
</feature>
<dbReference type="Pfam" id="PF03732">
    <property type="entry name" value="Retrotrans_gag"/>
    <property type="match status" value="1"/>
</dbReference>
<dbReference type="InterPro" id="IPR001878">
    <property type="entry name" value="Znf_CCHC"/>
</dbReference>
<feature type="region of interest" description="Disordered" evidence="2">
    <location>
        <begin position="30"/>
        <end position="53"/>
    </location>
</feature>
<dbReference type="AlphaFoldDB" id="A0AA88YVM4"/>